<dbReference type="Proteomes" id="UP001064048">
    <property type="component" value="Chromosome 10"/>
</dbReference>
<evidence type="ECO:0000313" key="1">
    <source>
        <dbReference type="EMBL" id="KAI8422799.1"/>
    </source>
</evidence>
<organism evidence="1 2">
    <name type="scientific">Choristoneura fumiferana</name>
    <name type="common">Spruce budworm moth</name>
    <name type="synonym">Archips fumiferana</name>
    <dbReference type="NCBI Taxonomy" id="7141"/>
    <lineage>
        <taxon>Eukaryota</taxon>
        <taxon>Metazoa</taxon>
        <taxon>Ecdysozoa</taxon>
        <taxon>Arthropoda</taxon>
        <taxon>Hexapoda</taxon>
        <taxon>Insecta</taxon>
        <taxon>Pterygota</taxon>
        <taxon>Neoptera</taxon>
        <taxon>Endopterygota</taxon>
        <taxon>Lepidoptera</taxon>
        <taxon>Glossata</taxon>
        <taxon>Ditrysia</taxon>
        <taxon>Tortricoidea</taxon>
        <taxon>Tortricidae</taxon>
        <taxon>Tortricinae</taxon>
        <taxon>Choristoneura</taxon>
    </lineage>
</organism>
<proteinExistence type="predicted"/>
<evidence type="ECO:0000313" key="2">
    <source>
        <dbReference type="Proteomes" id="UP001064048"/>
    </source>
</evidence>
<accession>A0ACC0JFF5</accession>
<reference evidence="1 2" key="1">
    <citation type="journal article" date="2022" name="Genome Biol. Evol.">
        <title>The Spruce Budworm Genome: Reconstructing the Evolutionary History of Antifreeze Proteins.</title>
        <authorList>
            <person name="Beliveau C."/>
            <person name="Gagne P."/>
            <person name="Picq S."/>
            <person name="Vernygora O."/>
            <person name="Keeling C.I."/>
            <person name="Pinkney K."/>
            <person name="Doucet D."/>
            <person name="Wen F."/>
            <person name="Johnston J.S."/>
            <person name="Maaroufi H."/>
            <person name="Boyle B."/>
            <person name="Laroche J."/>
            <person name="Dewar K."/>
            <person name="Juretic N."/>
            <person name="Blackburn G."/>
            <person name="Nisole A."/>
            <person name="Brunet B."/>
            <person name="Brandao M."/>
            <person name="Lumley L."/>
            <person name="Duan J."/>
            <person name="Quan G."/>
            <person name="Lucarotti C.J."/>
            <person name="Roe A.D."/>
            <person name="Sperling F.A.H."/>
            <person name="Levesque R.C."/>
            <person name="Cusson M."/>
        </authorList>
    </citation>
    <scope>NUCLEOTIDE SEQUENCE [LARGE SCALE GENOMIC DNA]</scope>
    <source>
        <strain evidence="1">Glfc:IPQL:Cfum</strain>
    </source>
</reference>
<protein>
    <submittedName>
        <fullName evidence="1">Uncharacterized protein</fullName>
    </submittedName>
</protein>
<name>A0ACC0JFF5_CHOFU</name>
<comment type="caution">
    <text evidence="1">The sequence shown here is derived from an EMBL/GenBank/DDBJ whole genome shotgun (WGS) entry which is preliminary data.</text>
</comment>
<gene>
    <name evidence="1" type="ORF">MSG28_006544</name>
</gene>
<dbReference type="EMBL" id="CM046110">
    <property type="protein sequence ID" value="KAI8422799.1"/>
    <property type="molecule type" value="Genomic_DNA"/>
</dbReference>
<sequence>MSVRQCTSTVAKFYDGKSVFVTGATGFVGKAFTRIRKEKPQALTKIIPVAGDLALPNLGIERHDEETILQNVAVVFNMAASINFTAPLQHNFKLNVEGTEKMLDLSRRIRGLEGFVHFSTAFCNYNLQVSEEVVYPPPARWEDVYKFLENNRNGKELKKLLIMPALAEPMAGWIDNWQGSIALLTASANGRLSGILGADHNISDLVPVDYVANMAIIVATKCTKYVKSLALLATLRKATQPFTGRSWQFRSERAQELIRSLPPADRRLFPCDTTHIHWRPYLAACFRGVQKHLVRKQK</sequence>
<keyword evidence="2" id="KW-1185">Reference proteome</keyword>